<keyword evidence="6" id="KW-1185">Reference proteome</keyword>
<organism evidence="5 6">
    <name type="scientific">Rhodopila globiformis</name>
    <name type="common">Rhodopseudomonas globiformis</name>
    <dbReference type="NCBI Taxonomy" id="1071"/>
    <lineage>
        <taxon>Bacteria</taxon>
        <taxon>Pseudomonadati</taxon>
        <taxon>Pseudomonadota</taxon>
        <taxon>Alphaproteobacteria</taxon>
        <taxon>Acetobacterales</taxon>
        <taxon>Acetobacteraceae</taxon>
        <taxon>Rhodopila</taxon>
    </lineage>
</organism>
<evidence type="ECO:0000313" key="6">
    <source>
        <dbReference type="Proteomes" id="UP000239724"/>
    </source>
</evidence>
<dbReference type="InterPro" id="IPR001387">
    <property type="entry name" value="Cro/C1-type_HTH"/>
</dbReference>
<dbReference type="RefSeq" id="WP_104521303.1">
    <property type="nucleotide sequence ID" value="NZ_NHRY01000239.1"/>
</dbReference>
<dbReference type="InterPro" id="IPR010982">
    <property type="entry name" value="Lambda_DNA-bd_dom_sf"/>
</dbReference>
<evidence type="ECO:0000256" key="3">
    <source>
        <dbReference type="ARBA" id="ARBA00023163"/>
    </source>
</evidence>
<reference evidence="5 6" key="1">
    <citation type="journal article" date="2018" name="Arch. Microbiol.">
        <title>New insights into the metabolic potential of the phototrophic purple bacterium Rhodopila globiformis DSM 161(T) from its draft genome sequence and evidence for a vanadium-dependent nitrogenase.</title>
        <authorList>
            <person name="Imhoff J.F."/>
            <person name="Rahn T."/>
            <person name="Kunzel S."/>
            <person name="Neulinger S.C."/>
        </authorList>
    </citation>
    <scope>NUCLEOTIDE SEQUENCE [LARGE SCALE GENOMIC DNA]</scope>
    <source>
        <strain evidence="5 6">DSM 161</strain>
    </source>
</reference>
<dbReference type="InterPro" id="IPR032758">
    <property type="entry name" value="MqsA/HigA-2"/>
</dbReference>
<dbReference type="Proteomes" id="UP000239724">
    <property type="component" value="Unassembled WGS sequence"/>
</dbReference>
<dbReference type="CDD" id="cd00093">
    <property type="entry name" value="HTH_XRE"/>
    <property type="match status" value="1"/>
</dbReference>
<accession>A0A2S6N285</accession>
<protein>
    <submittedName>
        <fullName evidence="5">Transcriptional regulator</fullName>
    </submittedName>
</protein>
<keyword evidence="2" id="KW-0238">DNA-binding</keyword>
<dbReference type="PROSITE" id="PS50943">
    <property type="entry name" value="HTH_CROC1"/>
    <property type="match status" value="1"/>
</dbReference>
<dbReference type="Pfam" id="PF15731">
    <property type="entry name" value="MqsA_antitoxin"/>
    <property type="match status" value="1"/>
</dbReference>
<evidence type="ECO:0000256" key="1">
    <source>
        <dbReference type="ARBA" id="ARBA00023015"/>
    </source>
</evidence>
<feature type="domain" description="HTH cro/C1-type" evidence="4">
    <location>
        <begin position="37"/>
        <end position="72"/>
    </location>
</feature>
<dbReference type="OrthoDB" id="461984at2"/>
<keyword evidence="3" id="KW-0804">Transcription</keyword>
<proteinExistence type="predicted"/>
<dbReference type="AlphaFoldDB" id="A0A2S6N285"/>
<name>A0A2S6N285_RHOGL</name>
<dbReference type="SUPFAM" id="SSF47413">
    <property type="entry name" value="lambda repressor-like DNA-binding domains"/>
    <property type="match status" value="1"/>
</dbReference>
<comment type="caution">
    <text evidence="5">The sequence shown here is derived from an EMBL/GenBank/DDBJ whole genome shotgun (WGS) entry which is preliminary data.</text>
</comment>
<evidence type="ECO:0000256" key="2">
    <source>
        <dbReference type="ARBA" id="ARBA00023125"/>
    </source>
</evidence>
<dbReference type="PANTHER" id="PTHR36511:SF4">
    <property type="entry name" value="ANTITOXIN MQSA"/>
    <property type="match status" value="1"/>
</dbReference>
<dbReference type="Gene3D" id="1.10.260.40">
    <property type="entry name" value="lambda repressor-like DNA-binding domains"/>
    <property type="match status" value="1"/>
</dbReference>
<keyword evidence="1" id="KW-0805">Transcription regulation</keyword>
<dbReference type="EMBL" id="NHRY01000239">
    <property type="protein sequence ID" value="PPQ28712.1"/>
    <property type="molecule type" value="Genomic_DNA"/>
</dbReference>
<sequence>MSEAGSRILRSVERARAYARGEATDGFVAHVPAGVDVKSIRTKLGLSQDSFALRFGFSPAAVRDWEQHRRQPEQAARVLLLVIDRHPEVVHETLEAALRDAGTSVSP</sequence>
<dbReference type="InterPro" id="IPR052359">
    <property type="entry name" value="HTH-type_reg/antitoxin"/>
</dbReference>
<dbReference type="GO" id="GO:0003677">
    <property type="term" value="F:DNA binding"/>
    <property type="evidence" value="ECO:0007669"/>
    <property type="project" value="UniProtKB-KW"/>
</dbReference>
<evidence type="ECO:0000313" key="5">
    <source>
        <dbReference type="EMBL" id="PPQ28712.1"/>
    </source>
</evidence>
<gene>
    <name evidence="5" type="ORF">CCS01_23775</name>
</gene>
<evidence type="ECO:0000259" key="4">
    <source>
        <dbReference type="PROSITE" id="PS50943"/>
    </source>
</evidence>
<dbReference type="PANTHER" id="PTHR36511">
    <property type="entry name" value="MERR FAMILY BACTERIAL REGULATORY PROTEIN"/>
    <property type="match status" value="1"/>
</dbReference>